<dbReference type="InterPro" id="IPR039804">
    <property type="entry name" value="RING-CH-C4HC3_LTN1"/>
</dbReference>
<comment type="caution">
    <text evidence="19">The sequence shown here is derived from an EMBL/GenBank/DDBJ whole genome shotgun (WGS) entry which is preliminary data.</text>
</comment>
<evidence type="ECO:0000256" key="7">
    <source>
        <dbReference type="ARBA" id="ARBA00022490"/>
    </source>
</evidence>
<comment type="similarity">
    <text evidence="4 15">Belongs to the LTN1 family.</text>
</comment>
<reference evidence="19 20" key="1">
    <citation type="submission" date="2022-07" db="EMBL/GenBank/DDBJ databases">
        <title>Genome-wide signatures of adaptation to extreme environments.</title>
        <authorList>
            <person name="Cho C.H."/>
            <person name="Yoon H.S."/>
        </authorList>
    </citation>
    <scope>NUCLEOTIDE SEQUENCE [LARGE SCALE GENOMIC DNA]</scope>
    <source>
        <strain evidence="19 20">DBV 063 E5</strain>
    </source>
</reference>
<keyword evidence="20" id="KW-1185">Reference proteome</keyword>
<comment type="catalytic activity">
    <reaction evidence="1 15">
        <text>S-ubiquitinyl-[E2 ubiquitin-conjugating enzyme]-L-cysteine + [acceptor protein]-L-lysine = [E2 ubiquitin-conjugating enzyme]-L-cysteine + N(6)-ubiquitinyl-[acceptor protein]-L-lysine.</text>
        <dbReference type="EC" id="2.3.2.27"/>
    </reaction>
</comment>
<dbReference type="GO" id="GO:0072344">
    <property type="term" value="P:rescue of stalled ribosome"/>
    <property type="evidence" value="ECO:0007669"/>
    <property type="project" value="UniProtKB-UniRule"/>
</dbReference>
<dbReference type="Gene3D" id="3.30.40.10">
    <property type="entry name" value="Zinc/RING finger domain, C3HC4 (zinc finger)"/>
    <property type="match status" value="1"/>
</dbReference>
<comment type="subunit">
    <text evidence="15">Component of the ribosome quality control complex (RQC).</text>
</comment>
<dbReference type="GO" id="GO:0061630">
    <property type="term" value="F:ubiquitin protein ligase activity"/>
    <property type="evidence" value="ECO:0007669"/>
    <property type="project" value="UniProtKB-UniRule"/>
</dbReference>
<dbReference type="InterPro" id="IPR001841">
    <property type="entry name" value="Znf_RING"/>
</dbReference>
<evidence type="ECO:0000256" key="11">
    <source>
        <dbReference type="ARBA" id="ARBA00022771"/>
    </source>
</evidence>
<keyword evidence="13 15" id="KW-0862">Zinc</keyword>
<comment type="subcellular location">
    <subcellularLocation>
        <location evidence="2">Cytoplasm</location>
        <location evidence="2">Cytosol</location>
    </subcellularLocation>
</comment>
<evidence type="ECO:0000313" key="19">
    <source>
        <dbReference type="EMBL" id="KAK4535795.1"/>
    </source>
</evidence>
<evidence type="ECO:0000313" key="20">
    <source>
        <dbReference type="Proteomes" id="UP001301350"/>
    </source>
</evidence>
<evidence type="ECO:0000256" key="15">
    <source>
        <dbReference type="RuleBase" id="RU367090"/>
    </source>
</evidence>
<dbReference type="InterPro" id="IPR039795">
    <property type="entry name" value="LTN1/Rkr1"/>
</dbReference>
<evidence type="ECO:0000256" key="12">
    <source>
        <dbReference type="ARBA" id="ARBA00022786"/>
    </source>
</evidence>
<organism evidence="19 20">
    <name type="scientific">Cyanidium caldarium</name>
    <name type="common">Red alga</name>
    <dbReference type="NCBI Taxonomy" id="2771"/>
    <lineage>
        <taxon>Eukaryota</taxon>
        <taxon>Rhodophyta</taxon>
        <taxon>Bangiophyceae</taxon>
        <taxon>Cyanidiales</taxon>
        <taxon>Cyanidiaceae</taxon>
        <taxon>Cyanidium</taxon>
    </lineage>
</organism>
<evidence type="ECO:0000259" key="18">
    <source>
        <dbReference type="PROSITE" id="PS50089"/>
    </source>
</evidence>
<keyword evidence="10" id="KW-0677">Repeat</keyword>
<evidence type="ECO:0000256" key="6">
    <source>
        <dbReference type="ARBA" id="ARBA00017157"/>
    </source>
</evidence>
<evidence type="ECO:0000256" key="3">
    <source>
        <dbReference type="ARBA" id="ARBA00004906"/>
    </source>
</evidence>
<protein>
    <recommendedName>
        <fullName evidence="6 15">E3 ubiquitin-protein ligase listerin</fullName>
        <ecNumber evidence="5 15">2.3.2.27</ecNumber>
    </recommendedName>
    <alternativeName>
        <fullName evidence="15">RING-type E3 ubiquitin transferase listerin</fullName>
    </alternativeName>
</protein>
<keyword evidence="8 15" id="KW-0808">Transferase</keyword>
<keyword evidence="9 15" id="KW-0479">Metal-binding</keyword>
<dbReference type="Gene3D" id="1.25.10.10">
    <property type="entry name" value="Leucine-rich Repeat Variant"/>
    <property type="match status" value="1"/>
</dbReference>
<dbReference type="Proteomes" id="UP001301350">
    <property type="component" value="Unassembled WGS sequence"/>
</dbReference>
<dbReference type="GO" id="GO:0043023">
    <property type="term" value="F:ribosomal large subunit binding"/>
    <property type="evidence" value="ECO:0007669"/>
    <property type="project" value="TreeGrafter"/>
</dbReference>
<gene>
    <name evidence="19" type="ORF">CDCA_CDCA06G1820</name>
</gene>
<dbReference type="GO" id="GO:1990112">
    <property type="term" value="C:RQC complex"/>
    <property type="evidence" value="ECO:0007669"/>
    <property type="project" value="UniProtKB-UniRule"/>
</dbReference>
<dbReference type="EC" id="2.3.2.27" evidence="5 15"/>
<dbReference type="Pfam" id="PF23009">
    <property type="entry name" value="UBC_like"/>
    <property type="match status" value="1"/>
</dbReference>
<evidence type="ECO:0000256" key="9">
    <source>
        <dbReference type="ARBA" id="ARBA00022723"/>
    </source>
</evidence>
<name>A0AAV9IUK9_CYACA</name>
<comment type="function">
    <text evidence="15">E3 ubiquitin-protein ligase. Component of the ribosome quality control complex (RQC), a ribosome-associated complex that mediates ubiquitination and extraction of incompletely synthesized nascent chains for proteasomal degradation.</text>
</comment>
<feature type="domain" description="RING-type" evidence="18">
    <location>
        <begin position="1910"/>
        <end position="1958"/>
    </location>
</feature>
<evidence type="ECO:0000256" key="16">
    <source>
        <dbReference type="SAM" id="Coils"/>
    </source>
</evidence>
<keyword evidence="7" id="KW-0963">Cytoplasm</keyword>
<dbReference type="GO" id="GO:0008270">
    <property type="term" value="F:zinc ion binding"/>
    <property type="evidence" value="ECO:0007669"/>
    <property type="project" value="UniProtKB-KW"/>
</dbReference>
<comment type="pathway">
    <text evidence="3 15">Protein modification; protein ubiquitination.</text>
</comment>
<dbReference type="Pfam" id="PF13639">
    <property type="entry name" value="zf-RING_2"/>
    <property type="match status" value="1"/>
</dbReference>
<evidence type="ECO:0000256" key="1">
    <source>
        <dbReference type="ARBA" id="ARBA00000900"/>
    </source>
</evidence>
<dbReference type="InterPro" id="IPR011989">
    <property type="entry name" value="ARM-like"/>
</dbReference>
<evidence type="ECO:0000256" key="14">
    <source>
        <dbReference type="PROSITE-ProRule" id="PRU00175"/>
    </source>
</evidence>
<proteinExistence type="inferred from homology"/>
<keyword evidence="12 15" id="KW-0833">Ubl conjugation pathway</keyword>
<dbReference type="SUPFAM" id="SSF57850">
    <property type="entry name" value="RING/U-box"/>
    <property type="match status" value="1"/>
</dbReference>
<dbReference type="CDD" id="cd16491">
    <property type="entry name" value="RING-CH-C4HC3_LTN1"/>
    <property type="match status" value="1"/>
</dbReference>
<dbReference type="PROSITE" id="PS50089">
    <property type="entry name" value="ZF_RING_2"/>
    <property type="match status" value="1"/>
</dbReference>
<feature type="region of interest" description="Disordered" evidence="17">
    <location>
        <begin position="1"/>
        <end position="24"/>
    </location>
</feature>
<evidence type="ECO:0000256" key="13">
    <source>
        <dbReference type="ARBA" id="ARBA00022833"/>
    </source>
</evidence>
<dbReference type="EMBL" id="JANCYW010000006">
    <property type="protein sequence ID" value="KAK4535795.1"/>
    <property type="molecule type" value="Genomic_DNA"/>
</dbReference>
<dbReference type="InterPro" id="IPR054478">
    <property type="entry name" value="LTN1_UBC"/>
</dbReference>
<dbReference type="PANTHER" id="PTHR12389">
    <property type="entry name" value="ZINC FINGER PROTEIN 294"/>
    <property type="match status" value="1"/>
</dbReference>
<feature type="coiled-coil region" evidence="16">
    <location>
        <begin position="959"/>
        <end position="990"/>
    </location>
</feature>
<dbReference type="GO" id="GO:0005829">
    <property type="term" value="C:cytosol"/>
    <property type="evidence" value="ECO:0007669"/>
    <property type="project" value="UniProtKB-SubCell"/>
</dbReference>
<evidence type="ECO:0000256" key="8">
    <source>
        <dbReference type="ARBA" id="ARBA00022679"/>
    </source>
</evidence>
<accession>A0AAV9IUK9</accession>
<evidence type="ECO:0000256" key="10">
    <source>
        <dbReference type="ARBA" id="ARBA00022737"/>
    </source>
</evidence>
<evidence type="ECO:0000256" key="2">
    <source>
        <dbReference type="ARBA" id="ARBA00004514"/>
    </source>
</evidence>
<sequence>MAGGKRNKQQEKRQGASAAKAAQLLPSHLSSGKFISLGDITEAVLGKPGAREDGSREPSATKAAAAFASTVPTADLALWDDEAARIAQRLMKRDQSTKLRALADLREHLSRCGPAGQEGASDRVLYSAKYGAFVGNFGVAFRRLALDKDNRVRGESAQLVGQVVQAFGRNIVSALPELLPSWTGLRGDASREVAVEAERAFVASFPSAEKQRKALRLCRRACWERAVEWLAASADSSGGHRAAAAAEERETLALHALTAVRLVLDASVAAAEEEVDASWVSDAQHLVAHLWGAVANRRAFLSLPSNASKRVREAFWRCAESLLHRLPSEVWTETITSDAPVNKTTADHVADVFARLAGEIALAETDSALHGHVWTYLIRYVSSERVPAHRACTAIHTDSVAEWVCGEPVRGGRAPSAVELLDAHQTHRYVLPFCIAYDRRWAEVGPVDSGAVGVSQPPLVPPLGALVRHLSACALHRRDQLAHPPGLVGRALVDWWESFLLCWCEVTVWFAASHADAYEAMAAREGGAAAEMWPWFVDCFIAGNRGQAADLDATGASSTLFDATHSELSALNALLLAALWAHVLAWCEAVRARHPEAARQMGKQVAAGMADGLWGPNGAELVRALHEWLSTTAGSGKRQTPSAMVRMADRSTYLASWIDKREAALRSLQQQLWSRCVEETATRLLQTTTDMNEGEADTVGAAATVNRAERLLAVLLRGGSSDAVCKLLVTNAEFAATLCRWCGMVLSSGGTKLCQSAAELLGWLAVAMRSMPERRVAHAAIEQCPMPWLATVAHAAHAFCLEAGGDMECLDGLWSEAVWSPGLQSAVEVLEARCEAAVTRHGGRIPMTQRRPLSTDPPVDLLLEYTRAPSAWAVDAASHSDALRSRIHAAMRSVAGCGLLPVDMVAAVMRHSESERVYDGDTLTAVALQWLFQMAEDECVRGGESAGPPWGERGRRWLQADHATELAEYLRDLEEEEQEQEQEKRQLAVAWQCALHILAGAQSIPWQTLLLQVLRRYGTAHPIHRDDHRASRRRALLERLHPPLDDEASPVPPDTWAGLLLQEDTRHWAARCLARGLQRSVDGRRMGADADGETTSEAISFGLVAQVCIRVLERDDYEQVLPVVWLELGGGASSVAPSDTSAIPLPERCLLPTLLATEPPLRDSIERRYARDFNRFGASCTCAYVVQAAMRHLGAAVGRTEAQVSADMHAFVVGLLTRATGTLAAALRETLAGPFLESLHAEPSAATAMSPLVSAMQMLGLIENVPPGYARRDDLVTFLRTAFELLQLEYDEEERTLAPDAVDALRISWPQVHATALRRILTPSLRLFADDLDAVSWDFVVEETLQALDIRSAPAWRLLAAAAVECAAVWLPQRQPEWRRTLAAAYPPSAVCLALRAWQVAGAVAEAFHAGRIIGGEALGDEFGVDAQTALAQVLECLHQMRVLAVRAASPKAYGEAREANDAVVVLPVPSATSTDAADARFHGLDILHRLLDADAPALRQLAASWLHALIAQQNGNALLEAVAPATEMVASSDGLDDESAVDDDTAFDRRVAQLARQSATRRQRLADAMRDFTSALRRLPPGVQEAAQSPHWAHRQASAFFRRWLTMLQMCAPRPPTTSADDIADDAPIRTLLPDDMVQQLFEAMLTQVAREYIAPAVALEQTRVRELLAVVANTATTTNITELPPDPTVYFEYETRRLAAALSEQLLTGADEQVVPECLRDVSEVHPSPSLSAAVRAARALFLTLLIEPSTARHWFVHSVTDRVLAGKVETLLNSRSISAALTAREIDCARRYAARVNQDPHPDGPSALLSVRGSLAARELIAAYHVEDVSIEVALLLPDAYPLRPVRVEMRSGAGVGMSESRQRKTLMHMTRLVQRGADGRADSALVASIALWRRSMDRVLRDAAECPICYSVLHARTGRVARIACPTCHYRFHAECLYRWFHGATQGATCPLCRSPF</sequence>
<dbReference type="GO" id="GO:1990116">
    <property type="term" value="P:ribosome-associated ubiquitin-dependent protein catabolic process"/>
    <property type="evidence" value="ECO:0007669"/>
    <property type="project" value="UniProtKB-UniRule"/>
</dbReference>
<keyword evidence="11 14" id="KW-0863">Zinc-finger</keyword>
<evidence type="ECO:0000256" key="4">
    <source>
        <dbReference type="ARBA" id="ARBA00007997"/>
    </source>
</evidence>
<evidence type="ECO:0000256" key="17">
    <source>
        <dbReference type="SAM" id="MobiDB-lite"/>
    </source>
</evidence>
<keyword evidence="16" id="KW-0175">Coiled coil</keyword>
<dbReference type="PANTHER" id="PTHR12389:SF0">
    <property type="entry name" value="E3 UBIQUITIN-PROTEIN LIGASE LISTERIN"/>
    <property type="match status" value="1"/>
</dbReference>
<dbReference type="InterPro" id="IPR013083">
    <property type="entry name" value="Znf_RING/FYVE/PHD"/>
</dbReference>
<evidence type="ECO:0000256" key="5">
    <source>
        <dbReference type="ARBA" id="ARBA00012483"/>
    </source>
</evidence>
<dbReference type="Pfam" id="PF22958">
    <property type="entry name" value="Ltn1_1st"/>
    <property type="match status" value="1"/>
</dbReference>
<dbReference type="InterPro" id="IPR054476">
    <property type="entry name" value="Ltn1_N"/>
</dbReference>